<reference evidence="1" key="1">
    <citation type="submission" date="2024-04" db="EMBL/GenBank/DDBJ databases">
        <authorList>
            <consortium name="Molecular Ecology Group"/>
        </authorList>
    </citation>
    <scope>NUCLEOTIDE SEQUENCE</scope>
</reference>
<dbReference type="Proteomes" id="UP001497644">
    <property type="component" value="Chromosome 5"/>
</dbReference>
<protein>
    <submittedName>
        <fullName evidence="1">Uncharacterized protein</fullName>
    </submittedName>
</protein>
<evidence type="ECO:0000313" key="1">
    <source>
        <dbReference type="EMBL" id="CAL1684494.1"/>
    </source>
</evidence>
<gene>
    <name evidence="1" type="ORF">LPLAT_LOCUS10106</name>
</gene>
<dbReference type="AlphaFoldDB" id="A0AAV2NXF8"/>
<organism evidence="1 2">
    <name type="scientific">Lasius platythorax</name>
    <dbReference type="NCBI Taxonomy" id="488582"/>
    <lineage>
        <taxon>Eukaryota</taxon>
        <taxon>Metazoa</taxon>
        <taxon>Ecdysozoa</taxon>
        <taxon>Arthropoda</taxon>
        <taxon>Hexapoda</taxon>
        <taxon>Insecta</taxon>
        <taxon>Pterygota</taxon>
        <taxon>Neoptera</taxon>
        <taxon>Endopterygota</taxon>
        <taxon>Hymenoptera</taxon>
        <taxon>Apocrita</taxon>
        <taxon>Aculeata</taxon>
        <taxon>Formicoidea</taxon>
        <taxon>Formicidae</taxon>
        <taxon>Formicinae</taxon>
        <taxon>Lasius</taxon>
        <taxon>Lasius</taxon>
    </lineage>
</organism>
<evidence type="ECO:0000313" key="2">
    <source>
        <dbReference type="Proteomes" id="UP001497644"/>
    </source>
</evidence>
<dbReference type="EMBL" id="OZ034828">
    <property type="protein sequence ID" value="CAL1684494.1"/>
    <property type="molecule type" value="Genomic_DNA"/>
</dbReference>
<sequence length="71" mass="7916">MNQLSDYMVFGIETARERLVTPLAVGEGFIPHPRVADKCAANTLLDLKNRHEYLALSDHPFGKPKKQPDPG</sequence>
<proteinExistence type="predicted"/>
<keyword evidence="2" id="KW-1185">Reference proteome</keyword>
<accession>A0AAV2NXF8</accession>
<name>A0AAV2NXF8_9HYME</name>